<dbReference type="GO" id="GO:0000166">
    <property type="term" value="F:nucleotide binding"/>
    <property type="evidence" value="ECO:0007669"/>
    <property type="project" value="UniProtKB-KW"/>
</dbReference>
<proteinExistence type="inferred from homology"/>
<keyword evidence="2" id="KW-0285">Flavoprotein</keyword>
<dbReference type="InterPro" id="IPR001100">
    <property type="entry name" value="Pyr_nuc-diS_OxRdtase"/>
</dbReference>
<dbReference type="Gene3D" id="3.50.50.60">
    <property type="entry name" value="FAD/NAD(P)-binding domain"/>
    <property type="match status" value="1"/>
</dbReference>
<protein>
    <submittedName>
        <fullName evidence="8">Dihydrolipoyl dehydrogenase</fullName>
    </submittedName>
</protein>
<dbReference type="SUPFAM" id="SSF55424">
    <property type="entry name" value="FAD/NAD-linked reductases, dimerisation (C-terminal) domain"/>
    <property type="match status" value="1"/>
</dbReference>
<feature type="binding site" evidence="4">
    <location>
        <position position="335"/>
    </location>
    <ligand>
        <name>FAD</name>
        <dbReference type="ChEBI" id="CHEBI:57692"/>
    </ligand>
</feature>
<dbReference type="PRINTS" id="PR00411">
    <property type="entry name" value="PNDRDTASEI"/>
</dbReference>
<dbReference type="PATRIC" id="fig|1423784.4.peg.703"/>
<keyword evidence="4" id="KW-0547">Nucleotide-binding</keyword>
<organism evidence="8 9">
    <name type="scientific">Lentilactobacillus parabuchneri DSM 5707 = NBRC 107865</name>
    <dbReference type="NCBI Taxonomy" id="1423784"/>
    <lineage>
        <taxon>Bacteria</taxon>
        <taxon>Bacillati</taxon>
        <taxon>Bacillota</taxon>
        <taxon>Bacilli</taxon>
        <taxon>Lactobacillales</taxon>
        <taxon>Lactobacillaceae</taxon>
        <taxon>Lentilactobacillus</taxon>
    </lineage>
</organism>
<comment type="caution">
    <text evidence="8">The sequence shown here is derived from an EMBL/GenBank/DDBJ whole genome shotgun (WGS) entry which is preliminary data.</text>
</comment>
<feature type="disulfide bond" description="Redox-active" evidence="5">
    <location>
        <begin position="80"/>
        <end position="85"/>
    </location>
</feature>
<evidence type="ECO:0000259" key="6">
    <source>
        <dbReference type="Pfam" id="PF02852"/>
    </source>
</evidence>
<dbReference type="PRINTS" id="PR00368">
    <property type="entry name" value="FADPNR"/>
</dbReference>
<dbReference type="PANTHER" id="PTHR43014:SF5">
    <property type="entry name" value="GLUTATHIONE REDUCTASE (NADPH)"/>
    <property type="match status" value="1"/>
</dbReference>
<dbReference type="InterPro" id="IPR036188">
    <property type="entry name" value="FAD/NAD-bd_sf"/>
</dbReference>
<evidence type="ECO:0000259" key="7">
    <source>
        <dbReference type="Pfam" id="PF07992"/>
    </source>
</evidence>
<dbReference type="InterPro" id="IPR023753">
    <property type="entry name" value="FAD/NAD-binding_dom"/>
</dbReference>
<dbReference type="SUPFAM" id="SSF51905">
    <property type="entry name" value="FAD/NAD(P)-binding domain"/>
    <property type="match status" value="1"/>
</dbReference>
<gene>
    <name evidence="8" type="ORF">FC51_GL000698</name>
</gene>
<feature type="domain" description="Pyridine nucleotide-disulphide oxidoreductase dimerisation" evidence="6">
    <location>
        <begin position="372"/>
        <end position="471"/>
    </location>
</feature>
<keyword evidence="4" id="KW-0520">NAD</keyword>
<feature type="binding site" evidence="4">
    <location>
        <position position="295"/>
    </location>
    <ligand>
        <name>NAD(+)</name>
        <dbReference type="ChEBI" id="CHEBI:57540"/>
    </ligand>
</feature>
<feature type="binding site" evidence="4">
    <location>
        <position position="88"/>
    </location>
    <ligand>
        <name>FAD</name>
        <dbReference type="ChEBI" id="CHEBI:57692"/>
    </ligand>
</feature>
<evidence type="ECO:0000313" key="8">
    <source>
        <dbReference type="EMBL" id="KRM45787.1"/>
    </source>
</evidence>
<dbReference type="Proteomes" id="UP000051957">
    <property type="component" value="Unassembled WGS sequence"/>
</dbReference>
<comment type="cofactor">
    <cofactor evidence="4">
        <name>FAD</name>
        <dbReference type="ChEBI" id="CHEBI:57692"/>
    </cofactor>
    <text evidence="4">Binds 1 FAD per subunit.</text>
</comment>
<evidence type="ECO:0000256" key="2">
    <source>
        <dbReference type="ARBA" id="ARBA00022630"/>
    </source>
</evidence>
<dbReference type="InterPro" id="IPR004099">
    <property type="entry name" value="Pyr_nucl-diS_OxRdtase_dimer"/>
</dbReference>
<dbReference type="AlphaFoldDB" id="A0A0R1Z1Q0"/>
<evidence type="ECO:0000256" key="5">
    <source>
        <dbReference type="PIRSR" id="PIRSR000350-4"/>
    </source>
</evidence>
<dbReference type="EMBL" id="AZGK01000013">
    <property type="protein sequence ID" value="KRM45787.1"/>
    <property type="molecule type" value="Genomic_DNA"/>
</dbReference>
<evidence type="ECO:0000313" key="9">
    <source>
        <dbReference type="Proteomes" id="UP000051957"/>
    </source>
</evidence>
<comment type="similarity">
    <text evidence="1">Belongs to the class-I pyridine nucleotide-disulfide oxidoreductase family.</text>
</comment>
<evidence type="ECO:0000256" key="3">
    <source>
        <dbReference type="ARBA" id="ARBA00022827"/>
    </source>
</evidence>
<feature type="binding site" evidence="4">
    <location>
        <begin position="209"/>
        <end position="216"/>
    </location>
    <ligand>
        <name>NAD(+)</name>
        <dbReference type="ChEBI" id="CHEBI:57540"/>
    </ligand>
</feature>
<reference evidence="8 9" key="1">
    <citation type="journal article" date="2015" name="Genome Announc.">
        <title>Expanding the biotechnology potential of lactobacilli through comparative genomics of 213 strains and associated genera.</title>
        <authorList>
            <person name="Sun Z."/>
            <person name="Harris H.M."/>
            <person name="McCann A."/>
            <person name="Guo C."/>
            <person name="Argimon S."/>
            <person name="Zhang W."/>
            <person name="Yang X."/>
            <person name="Jeffery I.B."/>
            <person name="Cooney J.C."/>
            <person name="Kagawa T.F."/>
            <person name="Liu W."/>
            <person name="Song Y."/>
            <person name="Salvetti E."/>
            <person name="Wrobel A."/>
            <person name="Rasinkangas P."/>
            <person name="Parkhill J."/>
            <person name="Rea M.C."/>
            <person name="O'Sullivan O."/>
            <person name="Ritari J."/>
            <person name="Douillard F.P."/>
            <person name="Paul Ross R."/>
            <person name="Yang R."/>
            <person name="Briner A.E."/>
            <person name="Felis G.E."/>
            <person name="de Vos W.M."/>
            <person name="Barrangou R."/>
            <person name="Klaenhammer T.R."/>
            <person name="Caufield P.W."/>
            <person name="Cui Y."/>
            <person name="Zhang H."/>
            <person name="O'Toole P.W."/>
        </authorList>
    </citation>
    <scope>NUCLEOTIDE SEQUENCE [LARGE SCALE GENOMIC DNA]</scope>
    <source>
        <strain evidence="8 9">DSM 5707</strain>
    </source>
</reference>
<name>A0A0R1Z1Q0_9LACO</name>
<sequence length="478" mass="52129">MPSQNFQTNSLRTIGLQVTILVVVDVTVSEQNWEEYFMANYDYDVLYIGSGHGTFDGAIPLAARGKKVGVIESGLIGGTCPNRGCNAKITLDAPVALTRLTERMQGIVNGDLAINWTANEKHKQEVIEGLPDMIGGLMKSVNINIIKGRGTFEDAHTVMVDGTPHTAESIVISTGQHPHRLDIPGTELAHDSADFMNLTHLPANITIIGAGYISLEFATIANAAGAKVTVITHGDKVLRKFYQPYVEQIVADLKSRGVDFINNANVTSFEQDDRDFTVNYDGGTVKTNWILDATGRVPNVDGIGLDKVGVDYSEKGVKVNDHLETNVDNIYASGDVIDKDQPKLTPTAIFESTYLMHVFAGDTSDPIDYPAIPSVVFTSPRIAKVGVSVEEAQKDDLTIKENHLPDDWYRQVTKESIGDNALIYDKQNHLVGATEISDQAEDAINAFLPAIVFKFEPAQLERLVTLFPTIAADAWGQI</sequence>
<accession>A0A0R1Z1Q0</accession>
<feature type="domain" description="FAD/NAD(P)-binding" evidence="7">
    <location>
        <begin position="43"/>
        <end position="350"/>
    </location>
</feature>
<dbReference type="Pfam" id="PF02852">
    <property type="entry name" value="Pyr_redox_dim"/>
    <property type="match status" value="1"/>
</dbReference>
<keyword evidence="3 4" id="KW-0274">FAD</keyword>
<feature type="binding site" evidence="4">
    <location>
        <position position="150"/>
    </location>
    <ligand>
        <name>FAD</name>
        <dbReference type="ChEBI" id="CHEBI:57692"/>
    </ligand>
</feature>
<evidence type="ECO:0000256" key="1">
    <source>
        <dbReference type="ARBA" id="ARBA00007532"/>
    </source>
</evidence>
<dbReference type="PIRSF" id="PIRSF000350">
    <property type="entry name" value="Mercury_reductase_MerA"/>
    <property type="match status" value="1"/>
</dbReference>
<dbReference type="GO" id="GO:0016491">
    <property type="term" value="F:oxidoreductase activity"/>
    <property type="evidence" value="ECO:0007669"/>
    <property type="project" value="InterPro"/>
</dbReference>
<dbReference type="Pfam" id="PF07992">
    <property type="entry name" value="Pyr_redox_2"/>
    <property type="match status" value="1"/>
</dbReference>
<dbReference type="InterPro" id="IPR016156">
    <property type="entry name" value="FAD/NAD-linked_Rdtase_dimer_sf"/>
</dbReference>
<evidence type="ECO:0000256" key="4">
    <source>
        <dbReference type="PIRSR" id="PIRSR000350-3"/>
    </source>
</evidence>
<dbReference type="PANTHER" id="PTHR43014">
    <property type="entry name" value="MERCURIC REDUCTASE"/>
    <property type="match status" value="1"/>
</dbReference>